<feature type="transmembrane region" description="Helical" evidence="2">
    <location>
        <begin position="310"/>
        <end position="335"/>
    </location>
</feature>
<keyword evidence="2" id="KW-1133">Transmembrane helix</keyword>
<accession>A0AAZ3P736</accession>
<reference evidence="3" key="2">
    <citation type="submission" date="2025-08" db="UniProtKB">
        <authorList>
            <consortium name="Ensembl"/>
        </authorList>
    </citation>
    <scope>IDENTIFICATION</scope>
</reference>
<evidence type="ECO:0000256" key="2">
    <source>
        <dbReference type="SAM" id="Phobius"/>
    </source>
</evidence>
<sequence length="392" mass="44643">MPKKGNRKRLKFRAGDVCSESVTVADFANADPAVVKSGRVKKAVANAIEKEVKMLCGLEGSQGSVQEVFSSAATLTGDTLESSDDPGEDGENEAKQARKKKNKRRKECSECSDGEDYTVDIWLVLASYIRPEDVCTFALICRNAWTVTCTAAFWTRLYRRHYSLDTHLPFRLQPDSIARKRCLRARVIRSLFHLYEPFSSRVSLNPALPKSTPTTLLNSKVSWSAGSLMRWEDCTTLWRALRLRAEQLLYQECLLFWVNKVVGTRPEPMWEFNFKFVKPAVRCKGGNATRGLLLPRQYEEVHANPDSDCYLLQVTTLNFIFTSVVMGMTLALFNINVSTDMRHHRVRLLFQDSPPQRGRRGEQGGTQVVLDPVHSVRLMDWWHPQYPSSPYI</sequence>
<feature type="compositionally biased region" description="Acidic residues" evidence="1">
    <location>
        <begin position="81"/>
        <end position="91"/>
    </location>
</feature>
<dbReference type="GO" id="GO:0019005">
    <property type="term" value="C:SCF ubiquitin ligase complex"/>
    <property type="evidence" value="ECO:0007669"/>
    <property type="project" value="TreeGrafter"/>
</dbReference>
<reference evidence="4" key="1">
    <citation type="journal article" date="2018" name="PLoS ONE">
        <title>Chinook salmon (Oncorhynchus tshawytscha) genome and transcriptome.</title>
        <authorList>
            <person name="Christensen K.A."/>
            <person name="Leong J.S."/>
            <person name="Sakhrani D."/>
            <person name="Biagi C.A."/>
            <person name="Minkley D.R."/>
            <person name="Withler R.E."/>
            <person name="Rondeau E.B."/>
            <person name="Koop B.F."/>
            <person name="Devlin R.H."/>
        </authorList>
    </citation>
    <scope>NUCLEOTIDE SEQUENCE [LARGE SCALE GENOMIC DNA]</scope>
</reference>
<evidence type="ECO:0000313" key="3">
    <source>
        <dbReference type="Ensembl" id="ENSOTSP00005111694.1"/>
    </source>
</evidence>
<dbReference type="InterPro" id="IPR026509">
    <property type="entry name" value="TMEM183"/>
</dbReference>
<dbReference type="GO" id="GO:0031647">
    <property type="term" value="P:regulation of protein stability"/>
    <property type="evidence" value="ECO:0007669"/>
    <property type="project" value="TreeGrafter"/>
</dbReference>
<organism evidence="3 4">
    <name type="scientific">Oncorhynchus tshawytscha</name>
    <name type="common">Chinook salmon</name>
    <name type="synonym">Salmo tshawytscha</name>
    <dbReference type="NCBI Taxonomy" id="74940"/>
    <lineage>
        <taxon>Eukaryota</taxon>
        <taxon>Metazoa</taxon>
        <taxon>Chordata</taxon>
        <taxon>Craniata</taxon>
        <taxon>Vertebrata</taxon>
        <taxon>Euteleostomi</taxon>
        <taxon>Actinopterygii</taxon>
        <taxon>Neopterygii</taxon>
        <taxon>Teleostei</taxon>
        <taxon>Protacanthopterygii</taxon>
        <taxon>Salmoniformes</taxon>
        <taxon>Salmonidae</taxon>
        <taxon>Salmoninae</taxon>
        <taxon>Oncorhynchus</taxon>
    </lineage>
</organism>
<protein>
    <recommendedName>
        <fullName evidence="5">Transmembrane protein 183A</fullName>
    </recommendedName>
</protein>
<evidence type="ECO:0000256" key="1">
    <source>
        <dbReference type="SAM" id="MobiDB-lite"/>
    </source>
</evidence>
<keyword evidence="2" id="KW-0812">Transmembrane</keyword>
<evidence type="ECO:0000313" key="4">
    <source>
        <dbReference type="Proteomes" id="UP000694402"/>
    </source>
</evidence>
<gene>
    <name evidence="3" type="primary">TMEM183A</name>
</gene>
<reference evidence="3" key="3">
    <citation type="submission" date="2025-09" db="UniProtKB">
        <authorList>
            <consortium name="Ensembl"/>
        </authorList>
    </citation>
    <scope>IDENTIFICATION</scope>
</reference>
<keyword evidence="2" id="KW-0472">Membrane</keyword>
<dbReference type="GeneTree" id="ENSGT00390000009310"/>
<evidence type="ECO:0008006" key="5">
    <source>
        <dbReference type="Google" id="ProtNLM"/>
    </source>
</evidence>
<dbReference type="PANTHER" id="PTHR20988">
    <property type="entry name" value="TRANSMEMBRANE PROTEIN 183A-RELATED"/>
    <property type="match status" value="1"/>
</dbReference>
<dbReference type="Ensembl" id="ENSOTST00005152705.1">
    <property type="protein sequence ID" value="ENSOTSP00005111694.1"/>
    <property type="gene ID" value="ENSOTSG00005010365.2"/>
</dbReference>
<keyword evidence="4" id="KW-1185">Reference proteome</keyword>
<dbReference type="Proteomes" id="UP000694402">
    <property type="component" value="Unassembled WGS sequence"/>
</dbReference>
<feature type="region of interest" description="Disordered" evidence="1">
    <location>
        <begin position="77"/>
        <end position="105"/>
    </location>
</feature>
<name>A0AAZ3P736_ONCTS</name>
<dbReference type="AlphaFoldDB" id="A0AAZ3P736"/>
<proteinExistence type="predicted"/>
<dbReference type="PANTHER" id="PTHR20988:SF2">
    <property type="entry name" value="TRANSMEMBRANE PROTEIN 183A-RELATED"/>
    <property type="match status" value="1"/>
</dbReference>